<evidence type="ECO:0000256" key="1">
    <source>
        <dbReference type="SAM" id="MobiDB-lite"/>
    </source>
</evidence>
<keyword evidence="2" id="KW-0812">Transmembrane</keyword>
<feature type="compositionally biased region" description="Polar residues" evidence="1">
    <location>
        <begin position="1"/>
        <end position="14"/>
    </location>
</feature>
<sequence>MSTISEKSSTSTHTFAPLAPPLSSPSTLKYDADGDVAPAPGPAPAPSPLLARASPSIITVAHNLYVSSPTHATPRRDATGRDAGDAESKSGEQLEVSSELFGSLPLFFFFFLSLALAFRLIFSCSFLLLSLPETCW</sequence>
<keyword evidence="2" id="KW-0472">Membrane</keyword>
<feature type="compositionally biased region" description="Basic and acidic residues" evidence="1">
    <location>
        <begin position="74"/>
        <end position="92"/>
    </location>
</feature>
<feature type="transmembrane region" description="Helical" evidence="2">
    <location>
        <begin position="106"/>
        <end position="131"/>
    </location>
</feature>
<evidence type="ECO:0000313" key="4">
    <source>
        <dbReference type="Proteomes" id="UP000006038"/>
    </source>
</evidence>
<dbReference type="Proteomes" id="UP000006038">
    <property type="component" value="Chromosome 1"/>
</dbReference>
<evidence type="ECO:0000256" key="2">
    <source>
        <dbReference type="SAM" id="Phobius"/>
    </source>
</evidence>
<proteinExistence type="predicted"/>
<keyword evidence="4" id="KW-1185">Reference proteome</keyword>
<organism evidence="3">
    <name type="scientific">Oryza brachyantha</name>
    <name type="common">malo sina</name>
    <dbReference type="NCBI Taxonomy" id="4533"/>
    <lineage>
        <taxon>Eukaryota</taxon>
        <taxon>Viridiplantae</taxon>
        <taxon>Streptophyta</taxon>
        <taxon>Embryophyta</taxon>
        <taxon>Tracheophyta</taxon>
        <taxon>Spermatophyta</taxon>
        <taxon>Magnoliopsida</taxon>
        <taxon>Liliopsida</taxon>
        <taxon>Poales</taxon>
        <taxon>Poaceae</taxon>
        <taxon>BOP clade</taxon>
        <taxon>Oryzoideae</taxon>
        <taxon>Oryzeae</taxon>
        <taxon>Oryzinae</taxon>
        <taxon>Oryza</taxon>
    </lineage>
</organism>
<feature type="region of interest" description="Disordered" evidence="1">
    <location>
        <begin position="68"/>
        <end position="92"/>
    </location>
</feature>
<dbReference type="EnsemblPlants" id="OB01G30400.1">
    <property type="protein sequence ID" value="OB01G30400.1"/>
    <property type="gene ID" value="OB01G30400"/>
</dbReference>
<protein>
    <submittedName>
        <fullName evidence="3">Uncharacterized protein</fullName>
    </submittedName>
</protein>
<accession>J3L1D4</accession>
<dbReference type="Gramene" id="OB01G30400.1">
    <property type="protein sequence ID" value="OB01G30400.1"/>
    <property type="gene ID" value="OB01G30400"/>
</dbReference>
<reference evidence="3" key="1">
    <citation type="journal article" date="2013" name="Nat. Commun.">
        <title>Whole-genome sequencing of Oryza brachyantha reveals mechanisms underlying Oryza genome evolution.</title>
        <authorList>
            <person name="Chen J."/>
            <person name="Huang Q."/>
            <person name="Gao D."/>
            <person name="Wang J."/>
            <person name="Lang Y."/>
            <person name="Liu T."/>
            <person name="Li B."/>
            <person name="Bai Z."/>
            <person name="Luis Goicoechea J."/>
            <person name="Liang C."/>
            <person name="Chen C."/>
            <person name="Zhang W."/>
            <person name="Sun S."/>
            <person name="Liao Y."/>
            <person name="Zhang X."/>
            <person name="Yang L."/>
            <person name="Song C."/>
            <person name="Wang M."/>
            <person name="Shi J."/>
            <person name="Liu G."/>
            <person name="Liu J."/>
            <person name="Zhou H."/>
            <person name="Zhou W."/>
            <person name="Yu Q."/>
            <person name="An N."/>
            <person name="Chen Y."/>
            <person name="Cai Q."/>
            <person name="Wang B."/>
            <person name="Liu B."/>
            <person name="Min J."/>
            <person name="Huang Y."/>
            <person name="Wu H."/>
            <person name="Li Z."/>
            <person name="Zhang Y."/>
            <person name="Yin Y."/>
            <person name="Song W."/>
            <person name="Jiang J."/>
            <person name="Jackson S.A."/>
            <person name="Wing R.A."/>
            <person name="Wang J."/>
            <person name="Chen M."/>
        </authorList>
    </citation>
    <scope>NUCLEOTIDE SEQUENCE [LARGE SCALE GENOMIC DNA]</scope>
    <source>
        <strain evidence="3">cv. IRGC 101232</strain>
    </source>
</reference>
<evidence type="ECO:0000313" key="3">
    <source>
        <dbReference type="EnsemblPlants" id="OB01G30400.1"/>
    </source>
</evidence>
<keyword evidence="2" id="KW-1133">Transmembrane helix</keyword>
<dbReference type="AlphaFoldDB" id="J3L1D4"/>
<dbReference type="HOGENOM" id="CLU_1878605_0_0_1"/>
<reference evidence="3" key="2">
    <citation type="submission" date="2013-04" db="UniProtKB">
        <authorList>
            <consortium name="EnsemblPlants"/>
        </authorList>
    </citation>
    <scope>IDENTIFICATION</scope>
</reference>
<feature type="region of interest" description="Disordered" evidence="1">
    <location>
        <begin position="1"/>
        <end position="50"/>
    </location>
</feature>
<name>J3L1D4_ORYBR</name>